<dbReference type="Gene3D" id="2.40.50.100">
    <property type="match status" value="1"/>
</dbReference>
<dbReference type="PANTHER" id="PTHR18866:SF33">
    <property type="entry name" value="METHYLCROTONOYL-COA CARBOXYLASE SUBUNIT ALPHA, MITOCHONDRIAL-RELATED"/>
    <property type="match status" value="1"/>
</dbReference>
<evidence type="ECO:0000256" key="2">
    <source>
        <dbReference type="ARBA" id="ARBA00003761"/>
    </source>
</evidence>
<dbReference type="InterPro" id="IPR000089">
    <property type="entry name" value="Biotin_lipoyl"/>
</dbReference>
<dbReference type="Pfam" id="PF00289">
    <property type="entry name" value="Biotin_carb_N"/>
    <property type="match status" value="1"/>
</dbReference>
<accession>Q1N580</accession>
<dbReference type="InterPro" id="IPR011761">
    <property type="entry name" value="ATP-grasp"/>
</dbReference>
<dbReference type="NCBIfam" id="NF006367">
    <property type="entry name" value="PRK08591.1"/>
    <property type="match status" value="1"/>
</dbReference>
<comment type="catalytic activity">
    <reaction evidence="12">
        <text>N(6)-biotinyl-L-lysyl-[protein] + hydrogencarbonate + ATP = N(6)-carboxybiotinyl-L-lysyl-[protein] + ADP + phosphate + H(+)</text>
        <dbReference type="Rhea" id="RHEA:13501"/>
        <dbReference type="Rhea" id="RHEA-COMP:10505"/>
        <dbReference type="Rhea" id="RHEA-COMP:10506"/>
        <dbReference type="ChEBI" id="CHEBI:15378"/>
        <dbReference type="ChEBI" id="CHEBI:17544"/>
        <dbReference type="ChEBI" id="CHEBI:30616"/>
        <dbReference type="ChEBI" id="CHEBI:43474"/>
        <dbReference type="ChEBI" id="CHEBI:83144"/>
        <dbReference type="ChEBI" id="CHEBI:83145"/>
        <dbReference type="ChEBI" id="CHEBI:456216"/>
        <dbReference type="EC" id="6.3.4.14"/>
    </reaction>
</comment>
<dbReference type="Pfam" id="PF02785">
    <property type="entry name" value="Biotin_carb_C"/>
    <property type="match status" value="1"/>
</dbReference>
<sequence>MKDFTKILVANRGEIALRVMKTAKALGYETVAVYSEADADAPHVSFADEAVCIGPAQVNQSYLNISRIVEACKQTGANAVHPGYGFLSENTDFCQACQDNNITFIGPDPKAINLMGSKRLSKIEMLKAKVPCIPGYEGSDQSDETLFKEAKAIGFPVMIKASAGGGGRGMRIVKNEAEFAAQLKTAKSEALNAFGSDEMILEKAIMEPRHIEIQIFADRHGNCIYLGERDCSVQRRHQKVVEEAPSPFVSEAMRQSMGEAAVNAAKACDYVGAGTVEFLADKNGDFYFLEMNTRLQVEHPVTELVTGTDLVAWQIQVAAGQTLPMTQEQVQIKGHAVEVRLYAEDPSNAFMPQTGKILQWQYKDLDGLRMDAGIQQGQMVTPFYDPMLAKVIAYGENRDIARRKLMKALKSMTLLGVKSNRGFLYNILAHQSFANGDATTAFIEEDFADDMSMEIAGLTKFEQALAAWIQYLHYAQAQDAERRFWRNSNPAPTWLSFESPVASEKQNFDVAIHIEDSRKQAFVLQVEDERFPVSLLEMADNEVMYEYQGIKRSLAYAIEDQRLFMATHGGCCEVLDITHAPRNAAGSAGDGKIKASMDGAIVDVQIEVGQKVTVGDTLVVLEAMKMEHSMKADCEGEVTAVNVSIGDQVKGQQLLVEIALASEEAETA</sequence>
<dbReference type="InterPro" id="IPR005482">
    <property type="entry name" value="Biotin_COase_C"/>
</dbReference>
<dbReference type="InterPro" id="IPR001882">
    <property type="entry name" value="Biotin_BS"/>
</dbReference>
<dbReference type="FunFam" id="2.40.50.100:FF:000003">
    <property type="entry name" value="Acetyl-CoA carboxylase biotin carboxyl carrier protein"/>
    <property type="match status" value="1"/>
</dbReference>
<protein>
    <recommendedName>
        <fullName evidence="5">Biotin carboxylase</fullName>
    </recommendedName>
    <alternativeName>
        <fullName evidence="11">Acetyl-coenzyme A carboxylase biotin carboxylase subunit A</fullName>
    </alternativeName>
</protein>
<dbReference type="GO" id="GO:0046872">
    <property type="term" value="F:metal ion binding"/>
    <property type="evidence" value="ECO:0007669"/>
    <property type="project" value="InterPro"/>
</dbReference>
<evidence type="ECO:0000256" key="8">
    <source>
        <dbReference type="ARBA" id="ARBA00022840"/>
    </source>
</evidence>
<evidence type="ECO:0000256" key="6">
    <source>
        <dbReference type="ARBA" id="ARBA00022598"/>
    </source>
</evidence>
<evidence type="ECO:0000256" key="3">
    <source>
        <dbReference type="ARBA" id="ARBA00004956"/>
    </source>
</evidence>
<name>Q1N580_9GAMM</name>
<dbReference type="HOGENOM" id="CLU_000395_3_1_6"/>
<dbReference type="SUPFAM" id="SSF56059">
    <property type="entry name" value="Glutathione synthetase ATP-binding domain-like"/>
    <property type="match status" value="1"/>
</dbReference>
<dbReference type="InterPro" id="IPR016185">
    <property type="entry name" value="PreATP-grasp_dom_sf"/>
</dbReference>
<dbReference type="SUPFAM" id="SSF51246">
    <property type="entry name" value="Rudiment single hybrid motif"/>
    <property type="match status" value="1"/>
</dbReference>
<dbReference type="CDD" id="cd06850">
    <property type="entry name" value="biotinyl_domain"/>
    <property type="match status" value="1"/>
</dbReference>
<dbReference type="PROSITE" id="PS50968">
    <property type="entry name" value="BIOTINYL_LIPOYL"/>
    <property type="match status" value="1"/>
</dbReference>
<comment type="function">
    <text evidence="2">This protein is a component of the acetyl coenzyme A carboxylase complex; first, biotin carboxylase catalyzes the carboxylation of the carrier protein and then the transcarboxylase transfers the carboxyl group to form malonyl-CoA.</text>
</comment>
<evidence type="ECO:0000256" key="12">
    <source>
        <dbReference type="ARBA" id="ARBA00048600"/>
    </source>
</evidence>
<reference evidence="17 18" key="1">
    <citation type="submission" date="2006-03" db="EMBL/GenBank/DDBJ databases">
        <authorList>
            <person name="Pinhassi J."/>
            <person name="Pedros-Alio C."/>
            <person name="Ferriera S."/>
            <person name="Johnson J."/>
            <person name="Kravitz S."/>
            <person name="Halpern A."/>
            <person name="Remington K."/>
            <person name="Beeson K."/>
            <person name="Tran B."/>
            <person name="Rogers Y.-H."/>
            <person name="Friedman R."/>
            <person name="Venter J.C."/>
        </authorList>
    </citation>
    <scope>NUCLEOTIDE SEQUENCE [LARGE SCALE GENOMIC DNA]</scope>
    <source>
        <strain evidence="17 18">RED65</strain>
    </source>
</reference>
<evidence type="ECO:0000256" key="11">
    <source>
        <dbReference type="ARBA" id="ARBA00033786"/>
    </source>
</evidence>
<feature type="domain" description="Biotin carboxylation" evidence="16">
    <location>
        <begin position="3"/>
        <end position="448"/>
    </location>
</feature>
<dbReference type="InterPro" id="IPR050856">
    <property type="entry name" value="Biotin_carboxylase_complex"/>
</dbReference>
<evidence type="ECO:0000256" key="5">
    <source>
        <dbReference type="ARBA" id="ARBA00017242"/>
    </source>
</evidence>
<evidence type="ECO:0000256" key="1">
    <source>
        <dbReference type="ARBA" id="ARBA00001953"/>
    </source>
</evidence>
<dbReference type="EMBL" id="AAQH01000002">
    <property type="protein sequence ID" value="EAT13198.1"/>
    <property type="molecule type" value="Genomic_DNA"/>
</dbReference>
<comment type="caution">
    <text evidence="17">The sequence shown here is derived from an EMBL/GenBank/DDBJ whole genome shotgun (WGS) entry which is preliminary data.</text>
</comment>
<dbReference type="Pfam" id="PF02786">
    <property type="entry name" value="CPSase_L_D2"/>
    <property type="match status" value="1"/>
</dbReference>
<keyword evidence="10" id="KW-0092">Biotin</keyword>
<gene>
    <name evidence="17" type="ORF">RED65_00520</name>
</gene>
<evidence type="ECO:0000256" key="9">
    <source>
        <dbReference type="ARBA" id="ARBA00022946"/>
    </source>
</evidence>
<evidence type="ECO:0000256" key="10">
    <source>
        <dbReference type="ARBA" id="ARBA00023267"/>
    </source>
</evidence>
<dbReference type="Pfam" id="PF00364">
    <property type="entry name" value="Biotin_lipoyl"/>
    <property type="match status" value="1"/>
</dbReference>
<comment type="pathway">
    <text evidence="3">Lipid metabolism; malonyl-CoA biosynthesis; malonyl-CoA from acetyl-CoA: step 1/1.</text>
</comment>
<keyword evidence="6" id="KW-0436">Ligase</keyword>
<dbReference type="Gene3D" id="3.30.470.20">
    <property type="entry name" value="ATP-grasp fold, B domain"/>
    <property type="match status" value="1"/>
</dbReference>
<dbReference type="SMART" id="SM00878">
    <property type="entry name" value="Biotin_carb_C"/>
    <property type="match status" value="1"/>
</dbReference>
<dbReference type="STRING" id="207949.RED65_00520"/>
<evidence type="ECO:0000313" key="18">
    <source>
        <dbReference type="Proteomes" id="UP000004263"/>
    </source>
</evidence>
<dbReference type="PROSITE" id="PS00866">
    <property type="entry name" value="CPSASE_1"/>
    <property type="match status" value="1"/>
</dbReference>
<feature type="domain" description="ATP-grasp" evidence="15">
    <location>
        <begin position="122"/>
        <end position="319"/>
    </location>
</feature>
<dbReference type="PROSITE" id="PS50979">
    <property type="entry name" value="BC"/>
    <property type="match status" value="1"/>
</dbReference>
<keyword evidence="7 13" id="KW-0547">Nucleotide-binding</keyword>
<dbReference type="PANTHER" id="PTHR18866">
    <property type="entry name" value="CARBOXYLASE:PYRUVATE/ACETYL-COA/PROPIONYL-COA CARBOXYLASE"/>
    <property type="match status" value="1"/>
</dbReference>
<dbReference type="Proteomes" id="UP000004263">
    <property type="component" value="Unassembled WGS sequence"/>
</dbReference>
<dbReference type="PROSITE" id="PS50975">
    <property type="entry name" value="ATP_GRASP"/>
    <property type="match status" value="1"/>
</dbReference>
<comment type="cofactor">
    <cofactor evidence="1">
        <name>biotin</name>
        <dbReference type="ChEBI" id="CHEBI:57586"/>
    </cofactor>
</comment>
<dbReference type="InterPro" id="IPR011054">
    <property type="entry name" value="Rudment_hybrid_motif"/>
</dbReference>
<evidence type="ECO:0000259" key="16">
    <source>
        <dbReference type="PROSITE" id="PS50979"/>
    </source>
</evidence>
<dbReference type="RefSeq" id="WP_007017582.1">
    <property type="nucleotide sequence ID" value="NZ_CH724114.1"/>
</dbReference>
<evidence type="ECO:0000313" key="17">
    <source>
        <dbReference type="EMBL" id="EAT13198.1"/>
    </source>
</evidence>
<evidence type="ECO:0000259" key="14">
    <source>
        <dbReference type="PROSITE" id="PS50968"/>
    </source>
</evidence>
<dbReference type="InterPro" id="IPR005481">
    <property type="entry name" value="BC-like_N"/>
</dbReference>
<dbReference type="InterPro" id="IPR005479">
    <property type="entry name" value="CPAse_ATP-bd"/>
</dbReference>
<proteinExistence type="predicted"/>
<dbReference type="InterPro" id="IPR011764">
    <property type="entry name" value="Biotin_carboxylation_dom"/>
</dbReference>
<dbReference type="FunFam" id="3.30.470.20:FF:000028">
    <property type="entry name" value="Methylcrotonoyl-CoA carboxylase subunit alpha, mitochondrial"/>
    <property type="match status" value="1"/>
</dbReference>
<feature type="domain" description="Lipoyl-binding" evidence="14">
    <location>
        <begin position="582"/>
        <end position="659"/>
    </location>
</feature>
<evidence type="ECO:0000256" key="7">
    <source>
        <dbReference type="ARBA" id="ARBA00022741"/>
    </source>
</evidence>
<dbReference type="PROSITE" id="PS00188">
    <property type="entry name" value="BIOTIN"/>
    <property type="match status" value="1"/>
</dbReference>
<dbReference type="InterPro" id="IPR011053">
    <property type="entry name" value="Single_hybrid_motif"/>
</dbReference>
<keyword evidence="9" id="KW-0809">Transit peptide</keyword>
<dbReference type="FunFam" id="3.40.50.20:FF:000010">
    <property type="entry name" value="Propionyl-CoA carboxylase subunit alpha"/>
    <property type="match status" value="1"/>
</dbReference>
<dbReference type="OrthoDB" id="9763189at2"/>
<dbReference type="GO" id="GO:0005524">
    <property type="term" value="F:ATP binding"/>
    <property type="evidence" value="ECO:0007669"/>
    <property type="project" value="UniProtKB-UniRule"/>
</dbReference>
<keyword evidence="8 13" id="KW-0067">ATP-binding</keyword>
<evidence type="ECO:0000256" key="13">
    <source>
        <dbReference type="PROSITE-ProRule" id="PRU00409"/>
    </source>
</evidence>
<dbReference type="SUPFAM" id="SSF51230">
    <property type="entry name" value="Single hybrid motif"/>
    <property type="match status" value="1"/>
</dbReference>
<dbReference type="FunFam" id="3.30.1490.20:FF:000003">
    <property type="entry name" value="acetyl-CoA carboxylase isoform X1"/>
    <property type="match status" value="1"/>
</dbReference>
<keyword evidence="18" id="KW-1185">Reference proteome</keyword>
<evidence type="ECO:0000256" key="4">
    <source>
        <dbReference type="ARBA" id="ARBA00011750"/>
    </source>
</evidence>
<dbReference type="GO" id="GO:0004075">
    <property type="term" value="F:biotin carboxylase activity"/>
    <property type="evidence" value="ECO:0007669"/>
    <property type="project" value="UniProtKB-EC"/>
</dbReference>
<organism evidence="17 18">
    <name type="scientific">Bermanella marisrubri</name>
    <dbReference type="NCBI Taxonomy" id="207949"/>
    <lineage>
        <taxon>Bacteria</taxon>
        <taxon>Pseudomonadati</taxon>
        <taxon>Pseudomonadota</taxon>
        <taxon>Gammaproteobacteria</taxon>
        <taxon>Oceanospirillales</taxon>
        <taxon>Oceanospirillaceae</taxon>
        <taxon>Bermanella</taxon>
    </lineage>
</organism>
<evidence type="ECO:0000259" key="15">
    <source>
        <dbReference type="PROSITE" id="PS50975"/>
    </source>
</evidence>
<dbReference type="PROSITE" id="PS00867">
    <property type="entry name" value="CPSASE_2"/>
    <property type="match status" value="1"/>
</dbReference>
<comment type="subunit">
    <text evidence="4">Acetyl-CoA carboxylase is a heterohexamer of biotin carboxyl carrier protein, biotin carboxylase and the two subunits of carboxyl transferase in a 2:2 complex.</text>
</comment>
<dbReference type="SUPFAM" id="SSF52440">
    <property type="entry name" value="PreATP-grasp domain"/>
    <property type="match status" value="1"/>
</dbReference>
<dbReference type="AlphaFoldDB" id="Q1N580"/>